<name>A0ABW2ZA91_9FLAO</name>
<dbReference type="InterPro" id="IPR036249">
    <property type="entry name" value="Thioredoxin-like_sf"/>
</dbReference>
<dbReference type="PANTHER" id="PTHR11592">
    <property type="entry name" value="GLUTATHIONE PEROXIDASE"/>
    <property type="match status" value="1"/>
</dbReference>
<organism evidence="5 6">
    <name type="scientific">Lutibacter aestuarii</name>
    <dbReference type="NCBI Taxonomy" id="861111"/>
    <lineage>
        <taxon>Bacteria</taxon>
        <taxon>Pseudomonadati</taxon>
        <taxon>Bacteroidota</taxon>
        <taxon>Flavobacteriia</taxon>
        <taxon>Flavobacteriales</taxon>
        <taxon>Flavobacteriaceae</taxon>
        <taxon>Lutibacter</taxon>
    </lineage>
</organism>
<comment type="caution">
    <text evidence="5">The sequence shown here is derived from an EMBL/GenBank/DDBJ whole genome shotgun (WGS) entry which is preliminary data.</text>
</comment>
<sequence>MINLVKITSISIASIITLLGTFNIKNTSVMNQEQTIYNYSINDINGNTIDFNKFNGKKILIVNVASECGFTKQYADLQKLYEAYQDKLVIIGIPCNQFGGQEPGSLLEIKTFCQQNYGITFTLTEKVDVKGANQHPIYNWLTKKENNGKLSSSVKWNFQKYLIDENGKLIDVFYSITNPMSSKITKLI</sequence>
<accession>A0ABW2ZA91</accession>
<keyword evidence="3 4" id="KW-0560">Oxidoreductase</keyword>
<protein>
    <recommendedName>
        <fullName evidence="4">Glutathione peroxidase</fullName>
    </recommendedName>
</protein>
<dbReference type="PIRSF" id="PIRSF000303">
    <property type="entry name" value="Glutathion_perox"/>
    <property type="match status" value="1"/>
</dbReference>
<evidence type="ECO:0000313" key="5">
    <source>
        <dbReference type="EMBL" id="MFD0762876.1"/>
    </source>
</evidence>
<dbReference type="Pfam" id="PF00255">
    <property type="entry name" value="GSHPx"/>
    <property type="match status" value="1"/>
</dbReference>
<comment type="similarity">
    <text evidence="1 4">Belongs to the glutathione peroxidase family.</text>
</comment>
<dbReference type="SUPFAM" id="SSF52833">
    <property type="entry name" value="Thioredoxin-like"/>
    <property type="match status" value="1"/>
</dbReference>
<keyword evidence="6" id="KW-1185">Reference proteome</keyword>
<evidence type="ECO:0000313" key="6">
    <source>
        <dbReference type="Proteomes" id="UP001597032"/>
    </source>
</evidence>
<dbReference type="EMBL" id="JBHTIC010000019">
    <property type="protein sequence ID" value="MFD0762876.1"/>
    <property type="molecule type" value="Genomic_DNA"/>
</dbReference>
<gene>
    <name evidence="5" type="ORF">ACFQZW_12360</name>
</gene>
<dbReference type="Gene3D" id="3.40.30.10">
    <property type="entry name" value="Glutaredoxin"/>
    <property type="match status" value="1"/>
</dbReference>
<dbReference type="GO" id="GO:0004601">
    <property type="term" value="F:peroxidase activity"/>
    <property type="evidence" value="ECO:0007669"/>
    <property type="project" value="UniProtKB-KW"/>
</dbReference>
<dbReference type="InterPro" id="IPR029759">
    <property type="entry name" value="GPX_AS"/>
</dbReference>
<evidence type="ECO:0000256" key="4">
    <source>
        <dbReference type="RuleBase" id="RU000499"/>
    </source>
</evidence>
<dbReference type="PROSITE" id="PS51355">
    <property type="entry name" value="GLUTATHIONE_PEROXID_3"/>
    <property type="match status" value="1"/>
</dbReference>
<keyword evidence="2 4" id="KW-0575">Peroxidase</keyword>
<dbReference type="CDD" id="cd00340">
    <property type="entry name" value="GSH_Peroxidase"/>
    <property type="match status" value="1"/>
</dbReference>
<dbReference type="PANTHER" id="PTHR11592:SF134">
    <property type="entry name" value="PHOSPHOLIPID HYDROPEROXIDE GLUTATHIONE PEROXIDASE"/>
    <property type="match status" value="1"/>
</dbReference>
<evidence type="ECO:0000256" key="1">
    <source>
        <dbReference type="ARBA" id="ARBA00006926"/>
    </source>
</evidence>
<evidence type="ECO:0000256" key="3">
    <source>
        <dbReference type="ARBA" id="ARBA00023002"/>
    </source>
</evidence>
<dbReference type="PROSITE" id="PS00460">
    <property type="entry name" value="GLUTATHIONE_PEROXID_1"/>
    <property type="match status" value="1"/>
</dbReference>
<dbReference type="Proteomes" id="UP001597032">
    <property type="component" value="Unassembled WGS sequence"/>
</dbReference>
<dbReference type="PRINTS" id="PR01011">
    <property type="entry name" value="GLUTPROXDASE"/>
</dbReference>
<proteinExistence type="inferred from homology"/>
<dbReference type="InterPro" id="IPR000889">
    <property type="entry name" value="Glutathione_peroxidase"/>
</dbReference>
<dbReference type="RefSeq" id="WP_386783395.1">
    <property type="nucleotide sequence ID" value="NZ_JBHTIC010000019.1"/>
</dbReference>
<evidence type="ECO:0000256" key="2">
    <source>
        <dbReference type="ARBA" id="ARBA00022559"/>
    </source>
</evidence>
<reference evidence="6" key="1">
    <citation type="journal article" date="2019" name="Int. J. Syst. Evol. Microbiol.">
        <title>The Global Catalogue of Microorganisms (GCM) 10K type strain sequencing project: providing services to taxonomists for standard genome sequencing and annotation.</title>
        <authorList>
            <consortium name="The Broad Institute Genomics Platform"/>
            <consortium name="The Broad Institute Genome Sequencing Center for Infectious Disease"/>
            <person name="Wu L."/>
            <person name="Ma J."/>
        </authorList>
    </citation>
    <scope>NUCLEOTIDE SEQUENCE [LARGE SCALE GENOMIC DNA]</scope>
    <source>
        <strain evidence="6">CCUG 60022</strain>
    </source>
</reference>